<evidence type="ECO:0000313" key="1">
    <source>
        <dbReference type="EMBL" id="KAF3492707.1"/>
    </source>
</evidence>
<evidence type="ECO:0000313" key="2">
    <source>
        <dbReference type="Proteomes" id="UP000266723"/>
    </source>
</evidence>
<proteinExistence type="predicted"/>
<evidence type="ECO:0008006" key="3">
    <source>
        <dbReference type="Google" id="ProtNLM"/>
    </source>
</evidence>
<name>A0ABQ7A4V6_BRACR</name>
<organism evidence="1 2">
    <name type="scientific">Brassica cretica</name>
    <name type="common">Mustard</name>
    <dbReference type="NCBI Taxonomy" id="69181"/>
    <lineage>
        <taxon>Eukaryota</taxon>
        <taxon>Viridiplantae</taxon>
        <taxon>Streptophyta</taxon>
        <taxon>Embryophyta</taxon>
        <taxon>Tracheophyta</taxon>
        <taxon>Spermatophyta</taxon>
        <taxon>Magnoliopsida</taxon>
        <taxon>eudicotyledons</taxon>
        <taxon>Gunneridae</taxon>
        <taxon>Pentapetalae</taxon>
        <taxon>rosids</taxon>
        <taxon>malvids</taxon>
        <taxon>Brassicales</taxon>
        <taxon>Brassicaceae</taxon>
        <taxon>Brassiceae</taxon>
        <taxon>Brassica</taxon>
    </lineage>
</organism>
<dbReference type="EMBL" id="QGKV02002055">
    <property type="protein sequence ID" value="KAF3492707.1"/>
    <property type="molecule type" value="Genomic_DNA"/>
</dbReference>
<sequence>MKGGMKHELKTKRIQGEKRVLALMIKLWDQMINQKELKQVSQEKKHLKQVYKKSCKRKKEYKKYKYKKNQC</sequence>
<comment type="caution">
    <text evidence="1">The sequence shown here is derived from an EMBL/GenBank/DDBJ whole genome shotgun (WGS) entry which is preliminary data.</text>
</comment>
<accession>A0ABQ7A4V6</accession>
<dbReference type="Proteomes" id="UP000266723">
    <property type="component" value="Unassembled WGS sequence"/>
</dbReference>
<reference evidence="1 2" key="1">
    <citation type="journal article" date="2020" name="BMC Genomics">
        <title>Intraspecific diversification of the crop wild relative Brassica cretica Lam. using demographic model selection.</title>
        <authorList>
            <person name="Kioukis A."/>
            <person name="Michalopoulou V.A."/>
            <person name="Briers L."/>
            <person name="Pirintsos S."/>
            <person name="Studholme D.J."/>
            <person name="Pavlidis P."/>
            <person name="Sarris P.F."/>
        </authorList>
    </citation>
    <scope>NUCLEOTIDE SEQUENCE [LARGE SCALE GENOMIC DNA]</scope>
    <source>
        <strain evidence="2">cv. PFS-1207/04</strain>
    </source>
</reference>
<gene>
    <name evidence="1" type="ORF">DY000_02056201</name>
</gene>
<keyword evidence="2" id="KW-1185">Reference proteome</keyword>
<protein>
    <recommendedName>
        <fullName evidence="3">TFIIS N-terminal domain-containing protein</fullName>
    </recommendedName>
</protein>